<evidence type="ECO:0000313" key="1">
    <source>
        <dbReference type="EMBL" id="MED6171458.1"/>
    </source>
</evidence>
<dbReference type="Proteomes" id="UP001341840">
    <property type="component" value="Unassembled WGS sequence"/>
</dbReference>
<organism evidence="1 2">
    <name type="scientific">Stylosanthes scabra</name>
    <dbReference type="NCBI Taxonomy" id="79078"/>
    <lineage>
        <taxon>Eukaryota</taxon>
        <taxon>Viridiplantae</taxon>
        <taxon>Streptophyta</taxon>
        <taxon>Embryophyta</taxon>
        <taxon>Tracheophyta</taxon>
        <taxon>Spermatophyta</taxon>
        <taxon>Magnoliopsida</taxon>
        <taxon>eudicotyledons</taxon>
        <taxon>Gunneridae</taxon>
        <taxon>Pentapetalae</taxon>
        <taxon>rosids</taxon>
        <taxon>fabids</taxon>
        <taxon>Fabales</taxon>
        <taxon>Fabaceae</taxon>
        <taxon>Papilionoideae</taxon>
        <taxon>50 kb inversion clade</taxon>
        <taxon>dalbergioids sensu lato</taxon>
        <taxon>Dalbergieae</taxon>
        <taxon>Pterocarpus clade</taxon>
        <taxon>Stylosanthes</taxon>
    </lineage>
</organism>
<dbReference type="EMBL" id="JASCZI010151258">
    <property type="protein sequence ID" value="MED6171458.1"/>
    <property type="molecule type" value="Genomic_DNA"/>
</dbReference>
<evidence type="ECO:0000313" key="2">
    <source>
        <dbReference type="Proteomes" id="UP001341840"/>
    </source>
</evidence>
<sequence>MAWIGPWIMPDSRLDVIWCELGAWVSAEFGAEVAGESERNEKIATNLGGHCWSLCVRISGAMRTHPICGRHAQKAVSAQMRTHLELLCVCISGFQHL</sequence>
<name>A0ABU6VGW5_9FABA</name>
<comment type="caution">
    <text evidence="1">The sequence shown here is derived from an EMBL/GenBank/DDBJ whole genome shotgun (WGS) entry which is preliminary data.</text>
</comment>
<proteinExistence type="predicted"/>
<keyword evidence="2" id="KW-1185">Reference proteome</keyword>
<protein>
    <submittedName>
        <fullName evidence="1">Uncharacterized protein</fullName>
    </submittedName>
</protein>
<gene>
    <name evidence="1" type="ORF">PIB30_040901</name>
</gene>
<accession>A0ABU6VGW5</accession>
<reference evidence="1 2" key="1">
    <citation type="journal article" date="2023" name="Plants (Basel)">
        <title>Bridging the Gap: Combining Genomics and Transcriptomics Approaches to Understand Stylosanthes scabra, an Orphan Legume from the Brazilian Caatinga.</title>
        <authorList>
            <person name="Ferreira-Neto J.R.C."/>
            <person name="da Silva M.D."/>
            <person name="Binneck E."/>
            <person name="de Melo N.F."/>
            <person name="da Silva R.H."/>
            <person name="de Melo A.L.T.M."/>
            <person name="Pandolfi V."/>
            <person name="Bustamante F.O."/>
            <person name="Brasileiro-Vidal A.C."/>
            <person name="Benko-Iseppon A.M."/>
        </authorList>
    </citation>
    <scope>NUCLEOTIDE SEQUENCE [LARGE SCALE GENOMIC DNA]</scope>
    <source>
        <tissue evidence="1">Leaves</tissue>
    </source>
</reference>